<keyword evidence="3 4" id="KW-0727">SH2 domain</keyword>
<dbReference type="InterPro" id="IPR000980">
    <property type="entry name" value="SH2"/>
</dbReference>
<evidence type="ECO:0000313" key="8">
    <source>
        <dbReference type="Proteomes" id="UP000595437"/>
    </source>
</evidence>
<dbReference type="Gene3D" id="3.30.505.10">
    <property type="entry name" value="SH2 domain"/>
    <property type="match status" value="1"/>
</dbReference>
<dbReference type="PANTHER" id="PTHR10872:SF2">
    <property type="entry name" value="LNK, ISOFORM D"/>
    <property type="match status" value="1"/>
</dbReference>
<proteinExistence type="inferred from homology"/>
<keyword evidence="2" id="KW-0597">Phosphoprotein</keyword>
<dbReference type="FunFam" id="3.30.505.10:FF:000008">
    <property type="entry name" value="SH2B adapter protein 1 isoform 2"/>
    <property type="match status" value="1"/>
</dbReference>
<feature type="domain" description="SH2" evidence="5">
    <location>
        <begin position="149"/>
        <end position="245"/>
    </location>
</feature>
<dbReference type="GO" id="GO:0005886">
    <property type="term" value="C:plasma membrane"/>
    <property type="evidence" value="ECO:0007669"/>
    <property type="project" value="TreeGrafter"/>
</dbReference>
<dbReference type="PRINTS" id="PR00401">
    <property type="entry name" value="SH2DOMAIN"/>
</dbReference>
<dbReference type="GO" id="GO:0035556">
    <property type="term" value="P:intracellular signal transduction"/>
    <property type="evidence" value="ECO:0007669"/>
    <property type="project" value="TreeGrafter"/>
</dbReference>
<dbReference type="SUPFAM" id="SSF55550">
    <property type="entry name" value="SH2 domain"/>
    <property type="match status" value="1"/>
</dbReference>
<feature type="domain" description="PH" evidence="6">
    <location>
        <begin position="1"/>
        <end position="72"/>
    </location>
</feature>
<dbReference type="Gene3D" id="2.30.29.30">
    <property type="entry name" value="Pleckstrin-homology domain (PH domain)/Phosphotyrosine-binding domain (PTB)"/>
    <property type="match status" value="1"/>
</dbReference>
<name>A0A7T8JVV1_CALRO</name>
<dbReference type="Proteomes" id="UP000595437">
    <property type="component" value="Chromosome 16"/>
</dbReference>
<dbReference type="InterPro" id="IPR001849">
    <property type="entry name" value="PH_domain"/>
</dbReference>
<dbReference type="PROSITE" id="PS50001">
    <property type="entry name" value="SH2"/>
    <property type="match status" value="1"/>
</dbReference>
<evidence type="ECO:0000259" key="5">
    <source>
        <dbReference type="PROSITE" id="PS50001"/>
    </source>
</evidence>
<dbReference type="InterPro" id="IPR011993">
    <property type="entry name" value="PH-like_dom_sf"/>
</dbReference>
<dbReference type="InterPro" id="IPR030523">
    <property type="entry name" value="SH2B"/>
</dbReference>
<evidence type="ECO:0000313" key="7">
    <source>
        <dbReference type="EMBL" id="QQP36938.1"/>
    </source>
</evidence>
<protein>
    <submittedName>
        <fullName evidence="7">SH2B adapter protein 1like</fullName>
    </submittedName>
</protein>
<sequence length="289" mass="32228">MSGGYLLEFYSPPKMGIFCLFIQEARETTDLEMPDHRHTFVLKSANKTEYIVDAFDQEELSSWLSLIRSCILGTKIGSESLVLESGFCEDALTAFRSDLDFFQGPASARVELGNFLRSNNSSNLSLDGNGAGDEIHQGDLIPLLCEYPWFHGTLSRNDAASLVLRGPGHGIFLVRQSETRKGELVLTFNFQGRAKHLRLTLNPEGQCRVQHLWFNSIFDMLEHFRAQSLPLESGAESDVKLTEYVVYRPGRSGGQFAPGIHNGGGASGGQHSFPLWTEGRHHRCQSLFK</sequence>
<dbReference type="Pfam" id="PF00017">
    <property type="entry name" value="SH2"/>
    <property type="match status" value="1"/>
</dbReference>
<evidence type="ECO:0000256" key="3">
    <source>
        <dbReference type="ARBA" id="ARBA00022999"/>
    </source>
</evidence>
<dbReference type="SMART" id="SM00252">
    <property type="entry name" value="SH2"/>
    <property type="match status" value="1"/>
</dbReference>
<dbReference type="GO" id="GO:0005068">
    <property type="term" value="F:transmembrane receptor protein tyrosine kinase adaptor activity"/>
    <property type="evidence" value="ECO:0007669"/>
    <property type="project" value="TreeGrafter"/>
</dbReference>
<reference evidence="8" key="1">
    <citation type="submission" date="2021-01" db="EMBL/GenBank/DDBJ databases">
        <title>Caligus Genome Assembly.</title>
        <authorList>
            <person name="Gallardo-Escarate C."/>
        </authorList>
    </citation>
    <scope>NUCLEOTIDE SEQUENCE [LARGE SCALE GENOMIC DNA]</scope>
</reference>
<evidence type="ECO:0000256" key="2">
    <source>
        <dbReference type="ARBA" id="ARBA00022553"/>
    </source>
</evidence>
<dbReference type="EMBL" id="CP045905">
    <property type="protein sequence ID" value="QQP36938.1"/>
    <property type="molecule type" value="Genomic_DNA"/>
</dbReference>
<evidence type="ECO:0000256" key="1">
    <source>
        <dbReference type="ARBA" id="ARBA00010220"/>
    </source>
</evidence>
<dbReference type="AlphaFoldDB" id="A0A7T8JVV1"/>
<dbReference type="PROSITE" id="PS50003">
    <property type="entry name" value="PH_DOMAIN"/>
    <property type="match status" value="1"/>
</dbReference>
<dbReference type="InterPro" id="IPR036860">
    <property type="entry name" value="SH2_dom_sf"/>
</dbReference>
<evidence type="ECO:0000256" key="4">
    <source>
        <dbReference type="PROSITE-ProRule" id="PRU00191"/>
    </source>
</evidence>
<dbReference type="PANTHER" id="PTHR10872">
    <property type="entry name" value="SH2B ADAPTER PROTEIN"/>
    <property type="match status" value="1"/>
</dbReference>
<dbReference type="OrthoDB" id="10047184at2759"/>
<organism evidence="7 8">
    <name type="scientific">Caligus rogercresseyi</name>
    <name type="common">Sea louse</name>
    <dbReference type="NCBI Taxonomy" id="217165"/>
    <lineage>
        <taxon>Eukaryota</taxon>
        <taxon>Metazoa</taxon>
        <taxon>Ecdysozoa</taxon>
        <taxon>Arthropoda</taxon>
        <taxon>Crustacea</taxon>
        <taxon>Multicrustacea</taxon>
        <taxon>Hexanauplia</taxon>
        <taxon>Copepoda</taxon>
        <taxon>Siphonostomatoida</taxon>
        <taxon>Caligidae</taxon>
        <taxon>Caligus</taxon>
    </lineage>
</organism>
<keyword evidence="8" id="KW-1185">Reference proteome</keyword>
<evidence type="ECO:0000259" key="6">
    <source>
        <dbReference type="PROSITE" id="PS50003"/>
    </source>
</evidence>
<comment type="similarity">
    <text evidence="1">Belongs to the SH2B adapter family.</text>
</comment>
<accession>A0A7T8JVV1</accession>
<dbReference type="SUPFAM" id="SSF50729">
    <property type="entry name" value="PH domain-like"/>
    <property type="match status" value="1"/>
</dbReference>
<gene>
    <name evidence="7" type="ORF">FKW44_022186</name>
</gene>